<dbReference type="AlphaFoldDB" id="A0A9P3LFT2"/>
<gene>
    <name evidence="3" type="ORF">PsYK624_085060</name>
</gene>
<name>A0A9P3LFT2_9APHY</name>
<dbReference type="GO" id="GO:0016747">
    <property type="term" value="F:acyltransferase activity, transferring groups other than amino-acyl groups"/>
    <property type="evidence" value="ECO:0007669"/>
    <property type="project" value="InterPro"/>
</dbReference>
<evidence type="ECO:0000313" key="4">
    <source>
        <dbReference type="Proteomes" id="UP000703269"/>
    </source>
</evidence>
<evidence type="ECO:0000313" key="3">
    <source>
        <dbReference type="EMBL" id="GJE92352.1"/>
    </source>
</evidence>
<dbReference type="Proteomes" id="UP000703269">
    <property type="component" value="Unassembled WGS sequence"/>
</dbReference>
<accession>A0A9P3LFT2</accession>
<proteinExistence type="predicted"/>
<organism evidence="3 4">
    <name type="scientific">Phanerochaete sordida</name>
    <dbReference type="NCBI Taxonomy" id="48140"/>
    <lineage>
        <taxon>Eukaryota</taxon>
        <taxon>Fungi</taxon>
        <taxon>Dikarya</taxon>
        <taxon>Basidiomycota</taxon>
        <taxon>Agaricomycotina</taxon>
        <taxon>Agaricomycetes</taxon>
        <taxon>Polyporales</taxon>
        <taxon>Phanerochaetaceae</taxon>
        <taxon>Phanerochaete</taxon>
    </lineage>
</organism>
<dbReference type="OrthoDB" id="61113at2759"/>
<evidence type="ECO:0000259" key="2">
    <source>
        <dbReference type="Pfam" id="PF00583"/>
    </source>
</evidence>
<dbReference type="Gene3D" id="3.40.630.30">
    <property type="match status" value="1"/>
</dbReference>
<comment type="caution">
    <text evidence="3">The sequence shown here is derived from an EMBL/GenBank/DDBJ whole genome shotgun (WGS) entry which is preliminary data.</text>
</comment>
<dbReference type="SUPFAM" id="SSF55729">
    <property type="entry name" value="Acyl-CoA N-acyltransferases (Nat)"/>
    <property type="match status" value="1"/>
</dbReference>
<dbReference type="EMBL" id="BPQB01000026">
    <property type="protein sequence ID" value="GJE92352.1"/>
    <property type="molecule type" value="Genomic_DNA"/>
</dbReference>
<keyword evidence="4" id="KW-1185">Reference proteome</keyword>
<dbReference type="InterPro" id="IPR000182">
    <property type="entry name" value="GNAT_dom"/>
</dbReference>
<dbReference type="CDD" id="cd04301">
    <property type="entry name" value="NAT_SF"/>
    <property type="match status" value="1"/>
</dbReference>
<reference evidence="3 4" key="1">
    <citation type="submission" date="2021-08" db="EMBL/GenBank/DDBJ databases">
        <title>Draft Genome Sequence of Phanerochaete sordida strain YK-624.</title>
        <authorList>
            <person name="Mori T."/>
            <person name="Dohra H."/>
            <person name="Suzuki T."/>
            <person name="Kawagishi H."/>
            <person name="Hirai H."/>
        </authorList>
    </citation>
    <scope>NUCLEOTIDE SEQUENCE [LARGE SCALE GENOMIC DNA]</scope>
    <source>
        <strain evidence="3 4">YK-624</strain>
    </source>
</reference>
<feature type="domain" description="N-acetyltransferase" evidence="2">
    <location>
        <begin position="37"/>
        <end position="157"/>
    </location>
</feature>
<protein>
    <recommendedName>
        <fullName evidence="2">N-acetyltransferase domain-containing protein</fullName>
    </recommendedName>
</protein>
<feature type="signal peptide" evidence="1">
    <location>
        <begin position="1"/>
        <end position="35"/>
    </location>
</feature>
<dbReference type="Pfam" id="PF00583">
    <property type="entry name" value="Acetyltransf_1"/>
    <property type="match status" value="1"/>
</dbReference>
<evidence type="ECO:0000256" key="1">
    <source>
        <dbReference type="SAM" id="SignalP"/>
    </source>
</evidence>
<feature type="chain" id="PRO_5040425735" description="N-acetyltransferase domain-containing protein" evidence="1">
    <location>
        <begin position="36"/>
        <end position="185"/>
    </location>
</feature>
<dbReference type="InterPro" id="IPR016181">
    <property type="entry name" value="Acyl_CoA_acyltransferase"/>
</dbReference>
<sequence length="185" mass="20895">MGVALTGGEYTLMPALLRAMLGGLVLAPGVGEAYAAREEEGRLVGFLAFSNPGELMFYSEESRAQGYYEYANMLPPEAREYFLKTTSFPPVLDDEMKIERQAYRCNFAFVRAEYQGKGVAKGMFNLAFQRAVELGAEKVATITINPINVPIYKALGFTLKGQKRIKSPWSEWDRWFFVREMQETT</sequence>
<keyword evidence="1" id="KW-0732">Signal</keyword>